<keyword evidence="2" id="KW-1185">Reference proteome</keyword>
<dbReference type="RefSeq" id="WP_117003882.1">
    <property type="nucleotide sequence ID" value="NZ_BMJS01000049.1"/>
</dbReference>
<dbReference type="InterPro" id="IPR047976">
    <property type="entry name" value="Anti_VapB2-like"/>
</dbReference>
<reference evidence="1" key="1">
    <citation type="journal article" date="2014" name="Int. J. Syst. Evol. Microbiol.">
        <title>Complete genome sequence of Corynebacterium casei LMG S-19264T (=DSM 44701T), isolated from a smear-ripened cheese.</title>
        <authorList>
            <consortium name="US DOE Joint Genome Institute (JGI-PGF)"/>
            <person name="Walter F."/>
            <person name="Albersmeier A."/>
            <person name="Kalinowski J."/>
            <person name="Ruckert C."/>
        </authorList>
    </citation>
    <scope>NUCLEOTIDE SEQUENCE</scope>
    <source>
        <strain evidence="1">CGMCC 1.15758</strain>
    </source>
</reference>
<name>A0A8J2Z6Q9_9GAMM</name>
<dbReference type="SUPFAM" id="SSF89447">
    <property type="entry name" value="AbrB/MazE/MraZ-like"/>
    <property type="match status" value="1"/>
</dbReference>
<comment type="caution">
    <text evidence="1">The sequence shown here is derived from an EMBL/GenBank/DDBJ whole genome shotgun (WGS) entry which is preliminary data.</text>
</comment>
<dbReference type="OrthoDB" id="5298361at2"/>
<dbReference type="InterPro" id="IPR037914">
    <property type="entry name" value="SpoVT-AbrB_sf"/>
</dbReference>
<dbReference type="PANTHER" id="PTHR37550:SF3">
    <property type="entry name" value="ANTITOXIN VAPB1"/>
    <property type="match status" value="1"/>
</dbReference>
<dbReference type="InterPro" id="IPR051734">
    <property type="entry name" value="VapB_TA_antitoxins"/>
</dbReference>
<dbReference type="AlphaFoldDB" id="A0A8J2Z6Q9"/>
<proteinExistence type="predicted"/>
<dbReference type="EMBL" id="BMJS01000049">
    <property type="protein sequence ID" value="GGG07158.1"/>
    <property type="molecule type" value="Genomic_DNA"/>
</dbReference>
<sequence length="75" mass="8786">MISTVFKNGNSQAIRIPKSLKLESNKVDINKIGNSLIVREIPQSWEQAFKCLDEFDHFMVEKRIDLPLQNREDIR</sequence>
<evidence type="ECO:0000313" key="2">
    <source>
        <dbReference type="Proteomes" id="UP000636949"/>
    </source>
</evidence>
<gene>
    <name evidence="1" type="ORF">GCM10010995_25840</name>
</gene>
<evidence type="ECO:0000313" key="1">
    <source>
        <dbReference type="EMBL" id="GGG07158.1"/>
    </source>
</evidence>
<evidence type="ECO:0008006" key="3">
    <source>
        <dbReference type="Google" id="ProtNLM"/>
    </source>
</evidence>
<reference evidence="1" key="2">
    <citation type="submission" date="2020-09" db="EMBL/GenBank/DDBJ databases">
        <authorList>
            <person name="Sun Q."/>
            <person name="Zhou Y."/>
        </authorList>
    </citation>
    <scope>NUCLEOTIDE SEQUENCE</scope>
    <source>
        <strain evidence="1">CGMCC 1.15758</strain>
    </source>
</reference>
<dbReference type="Proteomes" id="UP000636949">
    <property type="component" value="Unassembled WGS sequence"/>
</dbReference>
<accession>A0A8J2Z6Q9</accession>
<dbReference type="PANTHER" id="PTHR37550">
    <property type="entry name" value="ANTITOXIN VAPB1"/>
    <property type="match status" value="1"/>
</dbReference>
<organism evidence="1 2">
    <name type="scientific">Cysteiniphilum litorale</name>
    <dbReference type="NCBI Taxonomy" id="2056700"/>
    <lineage>
        <taxon>Bacteria</taxon>
        <taxon>Pseudomonadati</taxon>
        <taxon>Pseudomonadota</taxon>
        <taxon>Gammaproteobacteria</taxon>
        <taxon>Thiotrichales</taxon>
        <taxon>Fastidiosibacteraceae</taxon>
        <taxon>Cysteiniphilum</taxon>
    </lineage>
</organism>
<protein>
    <recommendedName>
        <fullName evidence="3">AbrB/MazE/SpoVT family DNA-binding domain-containing protein</fullName>
    </recommendedName>
</protein>
<dbReference type="NCBIfam" id="NF040493">
    <property type="entry name" value="TA_anti_VapB"/>
    <property type="match status" value="1"/>
</dbReference>
<dbReference type="Gene3D" id="2.10.260.10">
    <property type="match status" value="1"/>
</dbReference>